<dbReference type="OrthoDB" id="2756194at2759"/>
<dbReference type="EMBL" id="KN832577">
    <property type="protein sequence ID" value="KII83478.1"/>
    <property type="molecule type" value="Genomic_DNA"/>
</dbReference>
<protein>
    <submittedName>
        <fullName evidence="1">Uncharacterized protein</fullName>
    </submittedName>
</protein>
<dbReference type="Proteomes" id="UP000053263">
    <property type="component" value="Unassembled WGS sequence"/>
</dbReference>
<evidence type="ECO:0000313" key="1">
    <source>
        <dbReference type="EMBL" id="KII83478.1"/>
    </source>
</evidence>
<dbReference type="HOGENOM" id="CLU_1378651_0_0_1"/>
<keyword evidence="2" id="KW-1185">Reference proteome</keyword>
<organism evidence="1 2">
    <name type="scientific">Plicaturopsis crispa FD-325 SS-3</name>
    <dbReference type="NCBI Taxonomy" id="944288"/>
    <lineage>
        <taxon>Eukaryota</taxon>
        <taxon>Fungi</taxon>
        <taxon>Dikarya</taxon>
        <taxon>Basidiomycota</taxon>
        <taxon>Agaricomycotina</taxon>
        <taxon>Agaricomycetes</taxon>
        <taxon>Agaricomycetidae</taxon>
        <taxon>Amylocorticiales</taxon>
        <taxon>Amylocorticiaceae</taxon>
        <taxon>Plicatura</taxon>
        <taxon>Plicaturopsis crispa</taxon>
    </lineage>
</organism>
<proteinExistence type="predicted"/>
<name>A0A0C9T5U4_PLICR</name>
<dbReference type="AlphaFoldDB" id="A0A0C9T5U4"/>
<reference evidence="1 2" key="1">
    <citation type="submission" date="2014-06" db="EMBL/GenBank/DDBJ databases">
        <title>Evolutionary Origins and Diversification of the Mycorrhizal Mutualists.</title>
        <authorList>
            <consortium name="DOE Joint Genome Institute"/>
            <consortium name="Mycorrhizal Genomics Consortium"/>
            <person name="Kohler A."/>
            <person name="Kuo A."/>
            <person name="Nagy L.G."/>
            <person name="Floudas D."/>
            <person name="Copeland A."/>
            <person name="Barry K.W."/>
            <person name="Cichocki N."/>
            <person name="Veneault-Fourrey C."/>
            <person name="LaButti K."/>
            <person name="Lindquist E.A."/>
            <person name="Lipzen A."/>
            <person name="Lundell T."/>
            <person name="Morin E."/>
            <person name="Murat C."/>
            <person name="Riley R."/>
            <person name="Ohm R."/>
            <person name="Sun H."/>
            <person name="Tunlid A."/>
            <person name="Henrissat B."/>
            <person name="Grigoriev I.V."/>
            <person name="Hibbett D.S."/>
            <person name="Martin F."/>
        </authorList>
    </citation>
    <scope>NUCLEOTIDE SEQUENCE [LARGE SCALE GENOMIC DNA]</scope>
    <source>
        <strain evidence="1 2">FD-325 SS-3</strain>
    </source>
</reference>
<gene>
    <name evidence="1" type="ORF">PLICRDRAFT_180382</name>
</gene>
<evidence type="ECO:0000313" key="2">
    <source>
        <dbReference type="Proteomes" id="UP000053263"/>
    </source>
</evidence>
<accession>A0A0C9T5U4</accession>
<sequence length="198" mass="22852">MENIMLEYTRPNDPEIKFSDAICMARVGKLIITTPNADYIPHLSFTPLKVQLRKDGRFGDKDYTTGPQRFHLNFAHSAVIRRRRDQEKTPWQIFWNTPKLNQFRPAKGSAFGGLGFCSSKLIDLVEPVVTILLCDIASYQNRAEVRFDYTLAGYATNLRQAMLRLKHNPYKFLDLVNDFAYLSRCALNSDAYLRQPLL</sequence>